<reference evidence="6" key="1">
    <citation type="journal article" date="2022" name="Proc. Natl. Acad. Sci. U.S.A.">
        <title>Life cycle and functional genomics of the unicellular red alga Galdieria for elucidating algal and plant evolution and industrial use.</title>
        <authorList>
            <person name="Hirooka S."/>
            <person name="Itabashi T."/>
            <person name="Ichinose T.M."/>
            <person name="Onuma R."/>
            <person name="Fujiwara T."/>
            <person name="Yamashita S."/>
            <person name="Jong L.W."/>
            <person name="Tomita R."/>
            <person name="Iwane A.H."/>
            <person name="Miyagishima S.Y."/>
        </authorList>
    </citation>
    <scope>NUCLEOTIDE SEQUENCE</scope>
    <source>
        <strain evidence="6">NBRC 102759</strain>
    </source>
</reference>
<dbReference type="InterPro" id="IPR013766">
    <property type="entry name" value="Thioredoxin_domain"/>
</dbReference>
<sequence>MPTAQQQSTISRLQPIHSEQQWKQMCWTEQGWKPAIIGFGASWLQPCVHVREVLETLASLAAEKGKTFLLFGFCDIDEGNSLTTAWGITNVPSIVFSRDGEIVNIVQGADPPTITRACREFMEDCHLSLNERLEKLVHRRPVMLFMKGTPDKPFCKFSRRMVEILNGEGIHFDYFNILADYQVRQGLKGYSNWPTYPQLYVKGELVGGLDIVEELHQSGKLKEQLHLS</sequence>
<feature type="domain" description="Glutaredoxin" evidence="5">
    <location>
        <begin position="142"/>
        <end position="206"/>
    </location>
</feature>
<dbReference type="CDD" id="cd03028">
    <property type="entry name" value="GRX_PICOT_like"/>
    <property type="match status" value="1"/>
</dbReference>
<dbReference type="AlphaFoldDB" id="A0A9C7Q396"/>
<keyword evidence="1" id="KW-0479">Metal-binding</keyword>
<dbReference type="InterPro" id="IPR033658">
    <property type="entry name" value="GRX_PICOT-like"/>
</dbReference>
<dbReference type="EMBL" id="BQMJ01000070">
    <property type="protein sequence ID" value="GJQ15509.1"/>
    <property type="molecule type" value="Genomic_DNA"/>
</dbReference>
<dbReference type="PROSITE" id="PS51354">
    <property type="entry name" value="GLUTAREDOXIN_2"/>
    <property type="match status" value="1"/>
</dbReference>
<accession>A0A9C7Q396</accession>
<evidence type="ECO:0000313" key="7">
    <source>
        <dbReference type="Proteomes" id="UP001061958"/>
    </source>
</evidence>
<dbReference type="OrthoDB" id="5349at2759"/>
<dbReference type="GO" id="GO:0006879">
    <property type="term" value="P:intracellular iron ion homeostasis"/>
    <property type="evidence" value="ECO:0007669"/>
    <property type="project" value="TreeGrafter"/>
</dbReference>
<dbReference type="Pfam" id="PF00085">
    <property type="entry name" value="Thioredoxin"/>
    <property type="match status" value="1"/>
</dbReference>
<evidence type="ECO:0000259" key="4">
    <source>
        <dbReference type="Pfam" id="PF00085"/>
    </source>
</evidence>
<dbReference type="InterPro" id="IPR004480">
    <property type="entry name" value="Monothiol_GRX-rel"/>
</dbReference>
<reference evidence="6" key="2">
    <citation type="submission" date="2022-01" db="EMBL/GenBank/DDBJ databases">
        <authorList>
            <person name="Hirooka S."/>
            <person name="Miyagishima S.Y."/>
        </authorList>
    </citation>
    <scope>NUCLEOTIDE SEQUENCE</scope>
    <source>
        <strain evidence="6">NBRC 102759</strain>
    </source>
</reference>
<dbReference type="Gene3D" id="3.40.30.10">
    <property type="entry name" value="Glutaredoxin"/>
    <property type="match status" value="2"/>
</dbReference>
<dbReference type="InterPro" id="IPR036249">
    <property type="entry name" value="Thioredoxin-like_sf"/>
</dbReference>
<gene>
    <name evidence="6" type="ORF">GpartN1_g7300.t1</name>
</gene>
<organism evidence="6 7">
    <name type="scientific">Galdieria partita</name>
    <dbReference type="NCBI Taxonomy" id="83374"/>
    <lineage>
        <taxon>Eukaryota</taxon>
        <taxon>Rhodophyta</taxon>
        <taxon>Bangiophyceae</taxon>
        <taxon>Galdieriales</taxon>
        <taxon>Galdieriaceae</taxon>
        <taxon>Galdieria</taxon>
    </lineage>
</organism>
<dbReference type="InterPro" id="IPR002109">
    <property type="entry name" value="Glutaredoxin"/>
</dbReference>
<dbReference type="GO" id="GO:0051536">
    <property type="term" value="F:iron-sulfur cluster binding"/>
    <property type="evidence" value="ECO:0007669"/>
    <property type="project" value="UniProtKB-KW"/>
</dbReference>
<name>A0A9C7Q396_9RHOD</name>
<evidence type="ECO:0000259" key="5">
    <source>
        <dbReference type="Pfam" id="PF00462"/>
    </source>
</evidence>
<dbReference type="NCBIfam" id="TIGR00365">
    <property type="entry name" value="Grx4 family monothiol glutaredoxin"/>
    <property type="match status" value="1"/>
</dbReference>
<keyword evidence="2" id="KW-0408">Iron</keyword>
<feature type="domain" description="Thioredoxin" evidence="4">
    <location>
        <begin position="31"/>
        <end position="111"/>
    </location>
</feature>
<dbReference type="GO" id="GO:0046872">
    <property type="term" value="F:metal ion binding"/>
    <property type="evidence" value="ECO:0007669"/>
    <property type="project" value="UniProtKB-KW"/>
</dbReference>
<evidence type="ECO:0000256" key="1">
    <source>
        <dbReference type="ARBA" id="ARBA00022723"/>
    </source>
</evidence>
<dbReference type="GO" id="GO:0005634">
    <property type="term" value="C:nucleus"/>
    <property type="evidence" value="ECO:0007669"/>
    <property type="project" value="TreeGrafter"/>
</dbReference>
<keyword evidence="7" id="KW-1185">Reference proteome</keyword>
<comment type="caution">
    <text evidence="6">The sequence shown here is derived from an EMBL/GenBank/DDBJ whole genome shotgun (WGS) entry which is preliminary data.</text>
</comment>
<proteinExistence type="predicted"/>
<dbReference type="PANTHER" id="PTHR10293">
    <property type="entry name" value="GLUTAREDOXIN FAMILY MEMBER"/>
    <property type="match status" value="1"/>
</dbReference>
<evidence type="ECO:0000313" key="6">
    <source>
        <dbReference type="EMBL" id="GJQ15509.1"/>
    </source>
</evidence>
<protein>
    <submittedName>
        <fullName evidence="6">Uncharacterized protein</fullName>
    </submittedName>
</protein>
<dbReference type="Proteomes" id="UP001061958">
    <property type="component" value="Unassembled WGS sequence"/>
</dbReference>
<evidence type="ECO:0000256" key="2">
    <source>
        <dbReference type="ARBA" id="ARBA00023004"/>
    </source>
</evidence>
<evidence type="ECO:0000256" key="3">
    <source>
        <dbReference type="ARBA" id="ARBA00023014"/>
    </source>
</evidence>
<dbReference type="Pfam" id="PF00462">
    <property type="entry name" value="Glutaredoxin"/>
    <property type="match status" value="1"/>
</dbReference>
<dbReference type="PANTHER" id="PTHR10293:SF73">
    <property type="entry name" value="GLUTAREDOXIN-3"/>
    <property type="match status" value="1"/>
</dbReference>
<keyword evidence="3" id="KW-0411">Iron-sulfur</keyword>
<dbReference type="GO" id="GO:0005829">
    <property type="term" value="C:cytosol"/>
    <property type="evidence" value="ECO:0007669"/>
    <property type="project" value="TreeGrafter"/>
</dbReference>
<dbReference type="FunFam" id="3.40.30.10:FF:000012">
    <property type="entry name" value="Monothiol glutaredoxin"/>
    <property type="match status" value="1"/>
</dbReference>
<dbReference type="SUPFAM" id="SSF52833">
    <property type="entry name" value="Thioredoxin-like"/>
    <property type="match status" value="2"/>
</dbReference>